<comment type="caution">
    <text evidence="3">The sequence shown here is derived from an EMBL/GenBank/DDBJ whole genome shotgun (WGS) entry which is preliminary data.</text>
</comment>
<organism evidence="3 4">
    <name type="scientific">Coemansia asiatica</name>
    <dbReference type="NCBI Taxonomy" id="1052880"/>
    <lineage>
        <taxon>Eukaryota</taxon>
        <taxon>Fungi</taxon>
        <taxon>Fungi incertae sedis</taxon>
        <taxon>Zoopagomycota</taxon>
        <taxon>Kickxellomycotina</taxon>
        <taxon>Kickxellomycetes</taxon>
        <taxon>Kickxellales</taxon>
        <taxon>Kickxellaceae</taxon>
        <taxon>Coemansia</taxon>
    </lineage>
</organism>
<name>A0A9W7XPY5_9FUNG</name>
<feature type="domain" description="J" evidence="2">
    <location>
        <begin position="34"/>
        <end position="98"/>
    </location>
</feature>
<dbReference type="PROSITE" id="PS50076">
    <property type="entry name" value="DNAJ_2"/>
    <property type="match status" value="1"/>
</dbReference>
<dbReference type="SMART" id="SM00271">
    <property type="entry name" value="DnaJ"/>
    <property type="match status" value="1"/>
</dbReference>
<dbReference type="PRINTS" id="PR00625">
    <property type="entry name" value="JDOMAIN"/>
</dbReference>
<feature type="region of interest" description="Disordered" evidence="1">
    <location>
        <begin position="146"/>
        <end position="203"/>
    </location>
</feature>
<keyword evidence="4" id="KW-1185">Reference proteome</keyword>
<evidence type="ECO:0000313" key="3">
    <source>
        <dbReference type="EMBL" id="KAJ1647693.1"/>
    </source>
</evidence>
<evidence type="ECO:0000256" key="1">
    <source>
        <dbReference type="SAM" id="MobiDB-lite"/>
    </source>
</evidence>
<dbReference type="SUPFAM" id="SSF46565">
    <property type="entry name" value="Chaperone J-domain"/>
    <property type="match status" value="1"/>
</dbReference>
<accession>A0A9W7XPY5</accession>
<dbReference type="Pfam" id="PF00226">
    <property type="entry name" value="DnaJ"/>
    <property type="match status" value="1"/>
</dbReference>
<dbReference type="EMBL" id="JANBOH010000022">
    <property type="protein sequence ID" value="KAJ1647693.1"/>
    <property type="molecule type" value="Genomic_DNA"/>
</dbReference>
<evidence type="ECO:0000259" key="2">
    <source>
        <dbReference type="PROSITE" id="PS50076"/>
    </source>
</evidence>
<sequence>MTDEKEAVHILQQEATQLARQQEVDRVLKLSTLDPFAILQIPQTSTTLEIKAAYRTKSRLIHPDKTAHPQARQAFERLKAAETDLMDEEKRSRMLKMIEEARRELQSEWRERTWDKGEFEEQVMVRYKKIMVELEWRRRQKIKKEMAREGELSRREEEMVAEKRKRREMEKAWEESRDERVSSWRSFQAKAGSSKKKKNKKKE</sequence>
<gene>
    <name evidence="3" type="primary">spf31</name>
    <name evidence="3" type="ORF">LPJ64_000940</name>
</gene>
<proteinExistence type="predicted"/>
<feature type="compositionally biased region" description="Basic and acidic residues" evidence="1">
    <location>
        <begin position="146"/>
        <end position="182"/>
    </location>
</feature>
<dbReference type="InterPro" id="IPR001623">
    <property type="entry name" value="DnaJ_domain"/>
</dbReference>
<reference evidence="3" key="1">
    <citation type="submission" date="2022-07" db="EMBL/GenBank/DDBJ databases">
        <title>Phylogenomic reconstructions and comparative analyses of Kickxellomycotina fungi.</title>
        <authorList>
            <person name="Reynolds N.K."/>
            <person name="Stajich J.E."/>
            <person name="Barry K."/>
            <person name="Grigoriev I.V."/>
            <person name="Crous P."/>
            <person name="Smith M.E."/>
        </authorList>
    </citation>
    <scope>NUCLEOTIDE SEQUENCE</scope>
    <source>
        <strain evidence="3">NBRC 105413</strain>
    </source>
</reference>
<dbReference type="PANTHER" id="PTHR46620:SF1">
    <property type="entry name" value="J DOMAIN-CONTAINING PROTEIN SPF31"/>
    <property type="match status" value="1"/>
</dbReference>
<dbReference type="AlphaFoldDB" id="A0A9W7XPY5"/>
<dbReference type="Proteomes" id="UP001145021">
    <property type="component" value="Unassembled WGS sequence"/>
</dbReference>
<protein>
    <submittedName>
        <fullName evidence="3">DnaJ domain-containing protein</fullName>
    </submittedName>
</protein>
<evidence type="ECO:0000313" key="4">
    <source>
        <dbReference type="Proteomes" id="UP001145021"/>
    </source>
</evidence>
<dbReference type="Gene3D" id="1.10.287.110">
    <property type="entry name" value="DnaJ domain"/>
    <property type="match status" value="1"/>
</dbReference>
<dbReference type="CDD" id="cd06257">
    <property type="entry name" value="DnaJ"/>
    <property type="match status" value="1"/>
</dbReference>
<dbReference type="PANTHER" id="PTHR46620">
    <property type="entry name" value="J DOMAIN-CONTAINING PROTEIN SPF31"/>
    <property type="match status" value="1"/>
</dbReference>
<dbReference type="InterPro" id="IPR036869">
    <property type="entry name" value="J_dom_sf"/>
</dbReference>
<feature type="compositionally biased region" description="Basic residues" evidence="1">
    <location>
        <begin position="193"/>
        <end position="203"/>
    </location>
</feature>